<feature type="transmembrane region" description="Helical" evidence="6">
    <location>
        <begin position="824"/>
        <end position="845"/>
    </location>
</feature>
<evidence type="ECO:0000256" key="6">
    <source>
        <dbReference type="SAM" id="Phobius"/>
    </source>
</evidence>
<dbReference type="Proteomes" id="UP000557566">
    <property type="component" value="Unassembled WGS sequence"/>
</dbReference>
<keyword evidence="8" id="KW-1185">Reference proteome</keyword>
<dbReference type="InterPro" id="IPR023244">
    <property type="entry name" value="Brefeldin_A-sensitivity_4"/>
</dbReference>
<sequence>MASAESSQALDDSIPLQVRRRRQRQEGLQEPQCRPSPDPSDGVYLADPASRPWSRRSSIISIAQMDQMISDDRMDTETYGVSDLRDGFFDAMFVKSSPLSAVELPEHCKDTLSAEFDKHPLFAIRHFLPGQWHDLRSIFRRLTTTRAGISLLKSFTAFYVAYVLCLVPWFRSWLGPHHYMMPLSVIVNHPARPFGAQVDGTALTLLGVACGLGWGSVALLLSTSTLAAQAGYGAILALFLALFTATMALIRAFFIRFHQAVLSAGIAAIFTTLAHTSGREITWPKLIEYGIPWLLGQAIALVTNCLVFPDAGSRSIAITLHASLHVMQEALVIPGPRDHRLRRRLARAFVDLSQACRDMALDITMTRFRPDDIVELRNLMQAVIRALLTLKTDTYLFEEPEAERDIIITVDGPASGTFDNVKSTEVLNEEDASRRAIGELRDPTKLMLSCMTEALRGCDAALMDQSSHRKYLGPSPDISSSLLPLLTSLDQAKSAFDAVESKLVGSGQQLSDSSMQDGHVVQLFVFARHVREAAAAIENMVYKVKAMQETCSWPRLCLPSYPFWKAIHRTNAQVRHDRGGVTAGSYHVTFAEIAHLLDKIKSSEHKPILRGDDDDDDMGLEVQGSHTMDAEADASVAPKRNRLRYRIWRVLYRLQGFESRYAFKVCLVTTLLSVPGYLDQSKGWWDEYEFWWAVAVGWLALHPRVGGNVQDLVTRGLLAILGAAWSGAAYAAGNGNPYVMAVFAAVYMLPMLYRFTQSSHPRSGLVGCLSFTVISLGLQANGGGTSPLLLAVLKGIAFFVGVTAPIVVNWVLWPFVARHELRYAISSMMFFMSIIYRSVVARYVYFNEGKEPTPGEVRRSEMLEGRLREGFVRIRQLLVLTQKEMRLRAPFDPVPYSGLADACERFFDYLVAVRQSALFYNPDYIRDNPVAAEQLLSFRRDAVATILGNLYILAGALRSQRKVPRYLPSAAAARKRLLIKSAEVDEEMSKHARETDAEWHKRWSDMYRYSFNASLTGCVAQIEELEKYTKLIVGEQGYDAFKK</sequence>
<feature type="region of interest" description="Disordered" evidence="5">
    <location>
        <begin position="1"/>
        <end position="50"/>
    </location>
</feature>
<dbReference type="PANTHER" id="PTHR47804:SF3">
    <property type="entry name" value="PROTEIN BRE4"/>
    <property type="match status" value="1"/>
</dbReference>
<evidence type="ECO:0000256" key="5">
    <source>
        <dbReference type="SAM" id="MobiDB-lite"/>
    </source>
</evidence>
<dbReference type="PANTHER" id="PTHR47804">
    <property type="entry name" value="60S RIBOSOMAL PROTEIN L19"/>
    <property type="match status" value="1"/>
</dbReference>
<gene>
    <name evidence="7" type="ORF">G6O67_008255</name>
</gene>
<protein>
    <recommendedName>
        <fullName evidence="9">Brefeldin A-sensitivity protein 4</fullName>
    </recommendedName>
</protein>
<evidence type="ECO:0000313" key="7">
    <source>
        <dbReference type="EMBL" id="KAF4504858.1"/>
    </source>
</evidence>
<keyword evidence="4 6" id="KW-0472">Membrane</keyword>
<evidence type="ECO:0000256" key="1">
    <source>
        <dbReference type="ARBA" id="ARBA00004141"/>
    </source>
</evidence>
<evidence type="ECO:0000313" key="8">
    <source>
        <dbReference type="Proteomes" id="UP000557566"/>
    </source>
</evidence>
<dbReference type="OrthoDB" id="1924968at2759"/>
<feature type="transmembrane region" description="Helical" evidence="6">
    <location>
        <begin position="788"/>
        <end position="812"/>
    </location>
</feature>
<keyword evidence="3 6" id="KW-1133">Transmembrane helix</keyword>
<organism evidence="7 8">
    <name type="scientific">Ophiocordyceps sinensis</name>
    <dbReference type="NCBI Taxonomy" id="72228"/>
    <lineage>
        <taxon>Eukaryota</taxon>
        <taxon>Fungi</taxon>
        <taxon>Dikarya</taxon>
        <taxon>Ascomycota</taxon>
        <taxon>Pezizomycotina</taxon>
        <taxon>Sordariomycetes</taxon>
        <taxon>Hypocreomycetidae</taxon>
        <taxon>Hypocreales</taxon>
        <taxon>Ophiocordycipitaceae</taxon>
        <taxon>Ophiocordyceps</taxon>
    </lineage>
</organism>
<dbReference type="InterPro" id="IPR052430">
    <property type="entry name" value="IVT-Associated"/>
</dbReference>
<feature type="transmembrane region" description="Helical" evidence="6">
    <location>
        <begin position="763"/>
        <end position="782"/>
    </location>
</feature>
<name>A0A8H4LSG5_9HYPO</name>
<comment type="subcellular location">
    <subcellularLocation>
        <location evidence="1">Membrane</location>
        <topology evidence="1">Multi-pass membrane protein</topology>
    </subcellularLocation>
</comment>
<evidence type="ECO:0000256" key="4">
    <source>
        <dbReference type="ARBA" id="ARBA00023136"/>
    </source>
</evidence>
<dbReference type="GO" id="GO:0016020">
    <property type="term" value="C:membrane"/>
    <property type="evidence" value="ECO:0007669"/>
    <property type="project" value="UniProtKB-SubCell"/>
</dbReference>
<keyword evidence="2 6" id="KW-0812">Transmembrane</keyword>
<feature type="transmembrane region" description="Helical" evidence="6">
    <location>
        <begin position="233"/>
        <end position="254"/>
    </location>
</feature>
<dbReference type="PRINTS" id="PR02047">
    <property type="entry name" value="BREFELDNASP4"/>
</dbReference>
<proteinExistence type="predicted"/>
<feature type="transmembrane region" description="Helical" evidence="6">
    <location>
        <begin position="150"/>
        <end position="170"/>
    </location>
</feature>
<evidence type="ECO:0000256" key="2">
    <source>
        <dbReference type="ARBA" id="ARBA00022692"/>
    </source>
</evidence>
<comment type="caution">
    <text evidence="7">The sequence shown here is derived from an EMBL/GenBank/DDBJ whole genome shotgun (WGS) entry which is preliminary data.</text>
</comment>
<feature type="transmembrane region" description="Helical" evidence="6">
    <location>
        <begin position="738"/>
        <end position="756"/>
    </location>
</feature>
<accession>A0A8H4LSG5</accession>
<dbReference type="EMBL" id="JAAVMX010000009">
    <property type="protein sequence ID" value="KAF4504858.1"/>
    <property type="molecule type" value="Genomic_DNA"/>
</dbReference>
<feature type="transmembrane region" description="Helical" evidence="6">
    <location>
        <begin position="202"/>
        <end position="221"/>
    </location>
</feature>
<reference evidence="7 8" key="1">
    <citation type="journal article" date="2020" name="Genome Biol. Evol.">
        <title>A new high-quality draft genome assembly of the Chinese cordyceps Ophiocordyceps sinensis.</title>
        <authorList>
            <person name="Shu R."/>
            <person name="Zhang J."/>
            <person name="Meng Q."/>
            <person name="Zhang H."/>
            <person name="Zhou G."/>
            <person name="Li M."/>
            <person name="Wu P."/>
            <person name="Zhao Y."/>
            <person name="Chen C."/>
            <person name="Qin Q."/>
        </authorList>
    </citation>
    <scope>NUCLEOTIDE SEQUENCE [LARGE SCALE GENOMIC DNA]</scope>
    <source>
        <strain evidence="7 8">IOZ07</strain>
    </source>
</reference>
<evidence type="ECO:0008006" key="9">
    <source>
        <dbReference type="Google" id="ProtNLM"/>
    </source>
</evidence>
<evidence type="ECO:0000256" key="3">
    <source>
        <dbReference type="ARBA" id="ARBA00022989"/>
    </source>
</evidence>
<dbReference type="AlphaFoldDB" id="A0A8H4LSG5"/>
<feature type="compositionally biased region" description="Polar residues" evidence="5">
    <location>
        <begin position="1"/>
        <end position="10"/>
    </location>
</feature>